<dbReference type="Proteomes" id="UP000236630">
    <property type="component" value="Unassembled WGS sequence"/>
</dbReference>
<dbReference type="GO" id="GO:0048766">
    <property type="term" value="P:root hair initiation"/>
    <property type="evidence" value="ECO:0007669"/>
    <property type="project" value="UniProtKB-ARBA"/>
</dbReference>
<dbReference type="InterPro" id="IPR011598">
    <property type="entry name" value="bHLH_dom"/>
</dbReference>
<reference evidence="8 9" key="1">
    <citation type="journal article" date="2017" name="Front. Genet.">
        <title>Draft sequencing of the heterozygous diploid genome of Satsuma (Citrus unshiu Marc.) using a hybrid assembly approach.</title>
        <authorList>
            <person name="Shimizu T."/>
            <person name="Tanizawa Y."/>
            <person name="Mochizuki T."/>
            <person name="Nagasaki H."/>
            <person name="Yoshioka T."/>
            <person name="Toyoda A."/>
            <person name="Fujiyama A."/>
            <person name="Kaminuma E."/>
            <person name="Nakamura Y."/>
        </authorList>
    </citation>
    <scope>NUCLEOTIDE SEQUENCE [LARGE SCALE GENOMIC DNA]</scope>
    <source>
        <strain evidence="9">cv. Miyagawa wase</strain>
    </source>
</reference>
<dbReference type="PANTHER" id="PTHR16223">
    <property type="entry name" value="TRANSCRIPTION FACTOR BHLH83-RELATED"/>
    <property type="match status" value="1"/>
</dbReference>
<keyword evidence="5" id="KW-0539">Nucleus</keyword>
<comment type="subcellular location">
    <subcellularLocation>
        <location evidence="1">Nucleus</location>
    </subcellularLocation>
</comment>
<dbReference type="InterPro" id="IPR045843">
    <property type="entry name" value="IND-like"/>
</dbReference>
<keyword evidence="2" id="KW-0805">Transcription regulation</keyword>
<proteinExistence type="predicted"/>
<keyword evidence="4" id="KW-0804">Transcription</keyword>
<comment type="caution">
    <text evidence="8">The sequence shown here is derived from an EMBL/GenBank/DDBJ whole genome shotgun (WGS) entry which is preliminary data.</text>
</comment>
<evidence type="ECO:0000256" key="3">
    <source>
        <dbReference type="ARBA" id="ARBA00023125"/>
    </source>
</evidence>
<dbReference type="GO" id="GO:0046983">
    <property type="term" value="F:protein dimerization activity"/>
    <property type="evidence" value="ECO:0007669"/>
    <property type="project" value="InterPro"/>
</dbReference>
<evidence type="ECO:0000256" key="5">
    <source>
        <dbReference type="ARBA" id="ARBA00023242"/>
    </source>
</evidence>
<dbReference type="PROSITE" id="PS50888">
    <property type="entry name" value="BHLH"/>
    <property type="match status" value="1"/>
</dbReference>
<dbReference type="FunFam" id="4.10.280.10:FF:000022">
    <property type="entry name" value="Basic helix-loop-helix transcription factor"/>
    <property type="match status" value="1"/>
</dbReference>
<keyword evidence="9" id="KW-1185">Reference proteome</keyword>
<dbReference type="GO" id="GO:0005634">
    <property type="term" value="C:nucleus"/>
    <property type="evidence" value="ECO:0007669"/>
    <property type="project" value="UniProtKB-SubCell"/>
</dbReference>
<evidence type="ECO:0000256" key="1">
    <source>
        <dbReference type="ARBA" id="ARBA00004123"/>
    </source>
</evidence>
<evidence type="ECO:0000313" key="8">
    <source>
        <dbReference type="EMBL" id="GAY32777.1"/>
    </source>
</evidence>
<dbReference type="Pfam" id="PF00010">
    <property type="entry name" value="HLH"/>
    <property type="match status" value="1"/>
</dbReference>
<sequence length="295" mass="33283">MDSFGVLFADGEWESFNKMFPTEEFDFTQQFIAQAQQQQNDDEGLHFMTPSAFCPTSEATNVVSMAAGVNNESLFYSSYSTDHQLNSNLHNLSQDSNFGSNCSSSAFNNSSYFFSDISNNHIPVTNAVCMSMVEEKIGLHDAPAFHDIAMEETSPINQCTAALVPAHDLQLKRKLIDHGPAEPDVNSSENNGKKKPRVTRNVQKTTKKNPAKSKKQQNERKRRERINERLKILQNLVPNGTKVDISTMLEEAVHYVKFLQVQIKLLSSDELWMYAPLAYNGIDYLCLNQKISSLR</sequence>
<gene>
    <name evidence="8" type="ORF">CUMW_281440</name>
</gene>
<dbReference type="EMBL" id="BDQV01002834">
    <property type="protein sequence ID" value="GAY32777.1"/>
    <property type="molecule type" value="Genomic_DNA"/>
</dbReference>
<feature type="domain" description="BHLH" evidence="7">
    <location>
        <begin position="210"/>
        <end position="259"/>
    </location>
</feature>
<dbReference type="CDD" id="cd11454">
    <property type="entry name" value="bHLH_AtIND_like"/>
    <property type="match status" value="1"/>
</dbReference>
<keyword evidence="3" id="KW-0238">DNA-binding</keyword>
<feature type="compositionally biased region" description="Basic residues" evidence="6">
    <location>
        <begin position="205"/>
        <end position="215"/>
    </location>
</feature>
<dbReference type="Gene3D" id="4.10.280.10">
    <property type="entry name" value="Helix-loop-helix DNA-binding domain"/>
    <property type="match status" value="1"/>
</dbReference>
<protein>
    <recommendedName>
        <fullName evidence="7">BHLH domain-containing protein</fullName>
    </recommendedName>
</protein>
<dbReference type="SUPFAM" id="SSF47459">
    <property type="entry name" value="HLH, helix-loop-helix DNA-binding domain"/>
    <property type="match status" value="1"/>
</dbReference>
<organism evidence="8 9">
    <name type="scientific">Citrus unshiu</name>
    <name type="common">Satsuma mandarin</name>
    <name type="synonym">Citrus nobilis var. unshiu</name>
    <dbReference type="NCBI Taxonomy" id="55188"/>
    <lineage>
        <taxon>Eukaryota</taxon>
        <taxon>Viridiplantae</taxon>
        <taxon>Streptophyta</taxon>
        <taxon>Embryophyta</taxon>
        <taxon>Tracheophyta</taxon>
        <taxon>Spermatophyta</taxon>
        <taxon>Magnoliopsida</taxon>
        <taxon>eudicotyledons</taxon>
        <taxon>Gunneridae</taxon>
        <taxon>Pentapetalae</taxon>
        <taxon>rosids</taxon>
        <taxon>malvids</taxon>
        <taxon>Sapindales</taxon>
        <taxon>Rutaceae</taxon>
        <taxon>Aurantioideae</taxon>
        <taxon>Citrus</taxon>
    </lineage>
</organism>
<dbReference type="InterPro" id="IPR036638">
    <property type="entry name" value="HLH_DNA-bd_sf"/>
</dbReference>
<evidence type="ECO:0000259" key="7">
    <source>
        <dbReference type="PROSITE" id="PS50888"/>
    </source>
</evidence>
<name>A0A2H5MYQ5_CITUN</name>
<accession>A0A2H5MYQ5</accession>
<evidence type="ECO:0000256" key="2">
    <source>
        <dbReference type="ARBA" id="ARBA00023015"/>
    </source>
</evidence>
<dbReference type="GO" id="GO:0000981">
    <property type="term" value="F:DNA-binding transcription factor activity, RNA polymerase II-specific"/>
    <property type="evidence" value="ECO:0007669"/>
    <property type="project" value="TreeGrafter"/>
</dbReference>
<dbReference type="SMART" id="SM00353">
    <property type="entry name" value="HLH"/>
    <property type="match status" value="1"/>
</dbReference>
<dbReference type="AlphaFoldDB" id="A0A2H5MYQ5"/>
<feature type="compositionally biased region" description="Basic and acidic residues" evidence="6">
    <location>
        <begin position="216"/>
        <end position="225"/>
    </location>
</feature>
<dbReference type="GO" id="GO:0000978">
    <property type="term" value="F:RNA polymerase II cis-regulatory region sequence-specific DNA binding"/>
    <property type="evidence" value="ECO:0007669"/>
    <property type="project" value="TreeGrafter"/>
</dbReference>
<feature type="region of interest" description="Disordered" evidence="6">
    <location>
        <begin position="178"/>
        <end position="225"/>
    </location>
</feature>
<evidence type="ECO:0000256" key="6">
    <source>
        <dbReference type="SAM" id="MobiDB-lite"/>
    </source>
</evidence>
<evidence type="ECO:0000256" key="4">
    <source>
        <dbReference type="ARBA" id="ARBA00023163"/>
    </source>
</evidence>
<evidence type="ECO:0000313" key="9">
    <source>
        <dbReference type="Proteomes" id="UP000236630"/>
    </source>
</evidence>
<dbReference type="PANTHER" id="PTHR16223:SF330">
    <property type="entry name" value="OS03G0205300 PROTEIN"/>
    <property type="match status" value="1"/>
</dbReference>